<accession>A0A9X4KMF3</accession>
<dbReference type="EMBL" id="JAPDHZ010000008">
    <property type="protein sequence ID" value="MDG0795014.1"/>
    <property type="molecule type" value="Genomic_DNA"/>
</dbReference>
<keyword evidence="2" id="KW-1185">Reference proteome</keyword>
<proteinExistence type="predicted"/>
<reference evidence="1 2" key="1">
    <citation type="submission" date="2022-10" db="EMBL/GenBank/DDBJ databases">
        <title>Comparative genomic analysis of Cohnella hashimotonis sp. nov., isolated from the International Space Station.</title>
        <authorList>
            <person name="Simpson A."/>
            <person name="Venkateswaran K."/>
        </authorList>
    </citation>
    <scope>NUCLEOTIDE SEQUENCE [LARGE SCALE GENOMIC DNA]</scope>
    <source>
        <strain evidence="1 2">DSM 18997</strain>
    </source>
</reference>
<dbReference type="Proteomes" id="UP001153387">
    <property type="component" value="Unassembled WGS sequence"/>
</dbReference>
<evidence type="ECO:0000313" key="2">
    <source>
        <dbReference type="Proteomes" id="UP001153387"/>
    </source>
</evidence>
<organism evidence="1 2">
    <name type="scientific">Cohnella ginsengisoli</name>
    <dbReference type="NCBI Taxonomy" id="425004"/>
    <lineage>
        <taxon>Bacteria</taxon>
        <taxon>Bacillati</taxon>
        <taxon>Bacillota</taxon>
        <taxon>Bacilli</taxon>
        <taxon>Bacillales</taxon>
        <taxon>Paenibacillaceae</taxon>
        <taxon>Cohnella</taxon>
    </lineage>
</organism>
<sequence>MTLSRTAAGSIGAIGSAAPTVLISALRASPPGSASALPPAET</sequence>
<protein>
    <submittedName>
        <fullName evidence="1">Uncharacterized protein</fullName>
    </submittedName>
</protein>
<name>A0A9X4KMF3_9BACL</name>
<gene>
    <name evidence="1" type="ORF">OMP38_32440</name>
</gene>
<comment type="caution">
    <text evidence="1">The sequence shown here is derived from an EMBL/GenBank/DDBJ whole genome shotgun (WGS) entry which is preliminary data.</text>
</comment>
<dbReference type="AlphaFoldDB" id="A0A9X4KMF3"/>
<evidence type="ECO:0000313" key="1">
    <source>
        <dbReference type="EMBL" id="MDG0795014.1"/>
    </source>
</evidence>
<dbReference type="RefSeq" id="WP_277568718.1">
    <property type="nucleotide sequence ID" value="NZ_JAPDHZ010000008.1"/>
</dbReference>